<accession>A0A829R6Q2</accession>
<dbReference type="AlphaFoldDB" id="A0A829R6Q2"/>
<reference evidence="1 2" key="1">
    <citation type="submission" date="2012-12" db="EMBL/GenBank/DDBJ databases">
        <title>Novel taxa of Listeriaceae from agricultural environments in the United States.</title>
        <authorList>
            <person name="den Bakker H.C."/>
            <person name="Allred A."/>
            <person name="Warchocki S."/>
            <person name="Wright E.M."/>
            <person name="Burrell A."/>
            <person name="Nightingale K.K."/>
            <person name="Kephart D."/>
            <person name="Wiedmann M."/>
        </authorList>
    </citation>
    <scope>NUCLEOTIDE SEQUENCE [LARGE SCALE GENOMIC DNA]</scope>
    <source>
        <strain evidence="1 2">FSL F6-1183</strain>
    </source>
</reference>
<protein>
    <recommendedName>
        <fullName evidence="3">CD-NTase-associated protein 12/Pycsar effector protein TIR domain-containing protein</fullName>
    </recommendedName>
</protein>
<name>A0A829R6Q2_LISGR</name>
<organism evidence="1 2">
    <name type="scientific">Listeria grayi FSL F6-1183</name>
    <dbReference type="NCBI Taxonomy" id="1265827"/>
    <lineage>
        <taxon>Bacteria</taxon>
        <taxon>Bacillati</taxon>
        <taxon>Bacillota</taxon>
        <taxon>Bacilli</taxon>
        <taxon>Bacillales</taxon>
        <taxon>Listeriaceae</taxon>
        <taxon>Listeria</taxon>
    </lineage>
</organism>
<evidence type="ECO:0000313" key="2">
    <source>
        <dbReference type="Proteomes" id="UP000019251"/>
    </source>
</evidence>
<dbReference type="Proteomes" id="UP000019251">
    <property type="component" value="Unassembled WGS sequence"/>
</dbReference>
<comment type="caution">
    <text evidence="1">The sequence shown here is derived from an EMBL/GenBank/DDBJ whole genome shotgun (WGS) entry which is preliminary data.</text>
</comment>
<gene>
    <name evidence="1" type="ORF">LMUR_09299</name>
</gene>
<dbReference type="EMBL" id="AODG01000011">
    <property type="protein sequence ID" value="EUJ27714.1"/>
    <property type="molecule type" value="Genomic_DNA"/>
</dbReference>
<evidence type="ECO:0000313" key="1">
    <source>
        <dbReference type="EMBL" id="EUJ27714.1"/>
    </source>
</evidence>
<dbReference type="RefSeq" id="WP_052009189.1">
    <property type="nucleotide sequence ID" value="NZ_AODG01000011.1"/>
</dbReference>
<evidence type="ECO:0008006" key="3">
    <source>
        <dbReference type="Google" id="ProtNLM"/>
    </source>
</evidence>
<sequence>MKIVIFYSWQSDLPNNKNRGLIGDCIQKVSKQLLEVCPQVTEIEIEMDSRNESGTPDLVDSIFRKIDNCDIFLADISIINSGTIERYTPNPNVLIELGYASRVLDWSKILCIFNSEYGKVEDLPFDIRFRKPIIYNSSENTSISKKQLTKLLKDSIENIINTRIIDKKEYLTTKRTVDLHIQSILIDFCRLLFETDQDKNHRFNYPKLLQISLDDIASILENKEILGFHFYKNIGLNISDLVEFFNDGLETFFLSDKEKRLLAKMVFALREYKELIYSERVFDEIGECSKYKLVSGYELNPTNSPDSYLLLQPLKGNKAVVISGGKFDQEVTKKLLLNLRIKKESLQYISKCIHQISLLTNEWISLTGNYFIANPNLFNSKKT</sequence>
<proteinExistence type="predicted"/>